<dbReference type="Proteomes" id="UP000499080">
    <property type="component" value="Unassembled WGS sequence"/>
</dbReference>
<evidence type="ECO:0000313" key="1">
    <source>
        <dbReference type="EMBL" id="GBM66982.1"/>
    </source>
</evidence>
<dbReference type="EMBL" id="BGPR01002055">
    <property type="protein sequence ID" value="GBM66982.1"/>
    <property type="molecule type" value="Genomic_DNA"/>
</dbReference>
<reference evidence="1 2" key="1">
    <citation type="journal article" date="2019" name="Sci. Rep.">
        <title>Orb-weaving spider Araneus ventricosus genome elucidates the spidroin gene catalogue.</title>
        <authorList>
            <person name="Kono N."/>
            <person name="Nakamura H."/>
            <person name="Ohtoshi R."/>
            <person name="Moran D.A.P."/>
            <person name="Shinohara A."/>
            <person name="Yoshida Y."/>
            <person name="Fujiwara M."/>
            <person name="Mori M."/>
            <person name="Tomita M."/>
            <person name="Arakawa K."/>
        </authorList>
    </citation>
    <scope>NUCLEOTIDE SEQUENCE [LARGE SCALE GENOMIC DNA]</scope>
</reference>
<comment type="caution">
    <text evidence="1">The sequence shown here is derived from an EMBL/GenBank/DDBJ whole genome shotgun (WGS) entry which is preliminary data.</text>
</comment>
<organism evidence="1 2">
    <name type="scientific">Araneus ventricosus</name>
    <name type="common">Orbweaver spider</name>
    <name type="synonym">Epeira ventricosa</name>
    <dbReference type="NCBI Taxonomy" id="182803"/>
    <lineage>
        <taxon>Eukaryota</taxon>
        <taxon>Metazoa</taxon>
        <taxon>Ecdysozoa</taxon>
        <taxon>Arthropoda</taxon>
        <taxon>Chelicerata</taxon>
        <taxon>Arachnida</taxon>
        <taxon>Araneae</taxon>
        <taxon>Araneomorphae</taxon>
        <taxon>Entelegynae</taxon>
        <taxon>Araneoidea</taxon>
        <taxon>Araneidae</taxon>
        <taxon>Araneus</taxon>
    </lineage>
</organism>
<sequence>MVSFPPSFFLHDPVGYDLNQSHVPLERLLGLLLYSCVKDSEVRDDTPEIKSQTWRAIKWVTYVSLHEYPSSVWGRIECPWEHKREEIGQCCDADEDLSHFDLRIWDNFGFV</sequence>
<keyword evidence="2" id="KW-1185">Reference proteome</keyword>
<protein>
    <submittedName>
        <fullName evidence="1">Uncharacterized protein</fullName>
    </submittedName>
</protein>
<gene>
    <name evidence="1" type="ORF">AVEN_111004_1</name>
</gene>
<evidence type="ECO:0000313" key="2">
    <source>
        <dbReference type="Proteomes" id="UP000499080"/>
    </source>
</evidence>
<dbReference type="AlphaFoldDB" id="A0A4Y2HNY8"/>
<accession>A0A4Y2HNY8</accession>
<name>A0A4Y2HNY8_ARAVE</name>
<proteinExistence type="predicted"/>